<reference evidence="1 2" key="1">
    <citation type="submission" date="2024-05" db="EMBL/GenBank/DDBJ databases">
        <title>Genome sequencing and assembly of Indian major carp, Cirrhinus mrigala (Hamilton, 1822).</title>
        <authorList>
            <person name="Mohindra V."/>
            <person name="Chowdhury L.M."/>
            <person name="Lal K."/>
            <person name="Jena J.K."/>
        </authorList>
    </citation>
    <scope>NUCLEOTIDE SEQUENCE [LARGE SCALE GENOMIC DNA]</scope>
    <source>
        <strain evidence="1">CM1030</strain>
        <tissue evidence="1">Blood</tissue>
    </source>
</reference>
<proteinExistence type="predicted"/>
<feature type="non-terminal residue" evidence="1">
    <location>
        <position position="1"/>
    </location>
</feature>
<dbReference type="SUPFAM" id="SSF56672">
    <property type="entry name" value="DNA/RNA polymerases"/>
    <property type="match status" value="1"/>
</dbReference>
<accession>A0ABD0N6B6</accession>
<dbReference type="Proteomes" id="UP001529510">
    <property type="component" value="Unassembled WGS sequence"/>
</dbReference>
<feature type="non-terminal residue" evidence="1">
    <location>
        <position position="65"/>
    </location>
</feature>
<protein>
    <recommendedName>
        <fullName evidence="3">Reverse transcriptase</fullName>
    </recommendedName>
</protein>
<dbReference type="AlphaFoldDB" id="A0ABD0N6B6"/>
<keyword evidence="2" id="KW-1185">Reference proteome</keyword>
<evidence type="ECO:0000313" key="1">
    <source>
        <dbReference type="EMBL" id="KAL0157117.1"/>
    </source>
</evidence>
<evidence type="ECO:0000313" key="2">
    <source>
        <dbReference type="Proteomes" id="UP001529510"/>
    </source>
</evidence>
<evidence type="ECO:0008006" key="3">
    <source>
        <dbReference type="Google" id="ProtNLM"/>
    </source>
</evidence>
<comment type="caution">
    <text evidence="1">The sequence shown here is derived from an EMBL/GenBank/DDBJ whole genome shotgun (WGS) entry which is preliminary data.</text>
</comment>
<dbReference type="EMBL" id="JAMKFB020000024">
    <property type="protein sequence ID" value="KAL0157117.1"/>
    <property type="molecule type" value="Genomic_DNA"/>
</dbReference>
<dbReference type="InterPro" id="IPR043502">
    <property type="entry name" value="DNA/RNA_pol_sf"/>
</dbReference>
<sequence>LSLAPRTFTKQMGIRILNYLGDWLILAQSEAELISHRTLLLSHLESLALRVSFGKGTLSPSQRIS</sequence>
<name>A0ABD0N6B6_CIRMR</name>
<gene>
    <name evidence="1" type="ORF">M9458_048363</name>
</gene>
<organism evidence="1 2">
    <name type="scientific">Cirrhinus mrigala</name>
    <name type="common">Mrigala</name>
    <dbReference type="NCBI Taxonomy" id="683832"/>
    <lineage>
        <taxon>Eukaryota</taxon>
        <taxon>Metazoa</taxon>
        <taxon>Chordata</taxon>
        <taxon>Craniata</taxon>
        <taxon>Vertebrata</taxon>
        <taxon>Euteleostomi</taxon>
        <taxon>Actinopterygii</taxon>
        <taxon>Neopterygii</taxon>
        <taxon>Teleostei</taxon>
        <taxon>Ostariophysi</taxon>
        <taxon>Cypriniformes</taxon>
        <taxon>Cyprinidae</taxon>
        <taxon>Labeoninae</taxon>
        <taxon>Labeonini</taxon>
        <taxon>Cirrhinus</taxon>
    </lineage>
</organism>